<proteinExistence type="predicted"/>
<evidence type="ECO:0000313" key="1">
    <source>
        <dbReference type="EMBL" id="EGG29982.1"/>
    </source>
</evidence>
<accession>F3L137</accession>
<dbReference type="Proteomes" id="UP000005615">
    <property type="component" value="Unassembled WGS sequence"/>
</dbReference>
<organism evidence="1 2">
    <name type="scientific">Aequoribacter fuscus</name>
    <dbReference type="NCBI Taxonomy" id="2518989"/>
    <lineage>
        <taxon>Bacteria</taxon>
        <taxon>Pseudomonadati</taxon>
        <taxon>Pseudomonadota</taxon>
        <taxon>Gammaproteobacteria</taxon>
        <taxon>Cellvibrionales</taxon>
        <taxon>Halieaceae</taxon>
        <taxon>Aequoribacter</taxon>
    </lineage>
</organism>
<dbReference type="EMBL" id="AEIG01000026">
    <property type="protein sequence ID" value="EGG29982.1"/>
    <property type="molecule type" value="Genomic_DNA"/>
</dbReference>
<protein>
    <submittedName>
        <fullName evidence="1">Uncharacterized protein</fullName>
    </submittedName>
</protein>
<reference evidence="1 2" key="1">
    <citation type="journal article" date="2011" name="J. Bacteriol.">
        <title>Genome sequence of strain IMCC3088, a proteorhodopsin-containing marine bacterium belonging to the OM60/NOR5 clade.</title>
        <authorList>
            <person name="Jang Y."/>
            <person name="Oh H.M."/>
            <person name="Kang I."/>
            <person name="Lee K."/>
            <person name="Yang S.J."/>
            <person name="Cho J.C."/>
        </authorList>
    </citation>
    <scope>NUCLEOTIDE SEQUENCE [LARGE SCALE GENOMIC DNA]</scope>
    <source>
        <strain evidence="1 2">IMCC3088</strain>
    </source>
</reference>
<comment type="caution">
    <text evidence="1">The sequence shown here is derived from an EMBL/GenBank/DDBJ whole genome shotgun (WGS) entry which is preliminary data.</text>
</comment>
<name>F3L137_9GAMM</name>
<dbReference type="AlphaFoldDB" id="F3L137"/>
<gene>
    <name evidence="1" type="ORF">IMCC3088_1129</name>
</gene>
<sequence length="38" mass="4042">MLLVCSGGNVVQAHSTPNSTMVVRGLRLTLKMRPSTGE</sequence>
<keyword evidence="2" id="KW-1185">Reference proteome</keyword>
<evidence type="ECO:0000313" key="2">
    <source>
        <dbReference type="Proteomes" id="UP000005615"/>
    </source>
</evidence>